<dbReference type="EMBL" id="CAJOAY010025650">
    <property type="protein sequence ID" value="CAF4384819.1"/>
    <property type="molecule type" value="Genomic_DNA"/>
</dbReference>
<comment type="caution">
    <text evidence="2">The sequence shown here is derived from an EMBL/GenBank/DDBJ whole genome shotgun (WGS) entry which is preliminary data.</text>
</comment>
<reference evidence="2" key="1">
    <citation type="submission" date="2021-02" db="EMBL/GenBank/DDBJ databases">
        <authorList>
            <person name="Nowell W R."/>
        </authorList>
    </citation>
    <scope>NUCLEOTIDE SEQUENCE</scope>
</reference>
<sequence length="47" mass="5709">VVQARFDRRLLDIERELKRNREGQHQHKSIVYNNNDDKTSSVRTISW</sequence>
<feature type="region of interest" description="Disordered" evidence="1">
    <location>
        <begin position="17"/>
        <end position="47"/>
    </location>
</feature>
<feature type="non-terminal residue" evidence="2">
    <location>
        <position position="1"/>
    </location>
</feature>
<evidence type="ECO:0000313" key="2">
    <source>
        <dbReference type="EMBL" id="CAF4384819.1"/>
    </source>
</evidence>
<gene>
    <name evidence="2" type="ORF">OKA104_LOCUS50556</name>
</gene>
<organism evidence="2 3">
    <name type="scientific">Adineta steineri</name>
    <dbReference type="NCBI Taxonomy" id="433720"/>
    <lineage>
        <taxon>Eukaryota</taxon>
        <taxon>Metazoa</taxon>
        <taxon>Spiralia</taxon>
        <taxon>Gnathifera</taxon>
        <taxon>Rotifera</taxon>
        <taxon>Eurotatoria</taxon>
        <taxon>Bdelloidea</taxon>
        <taxon>Adinetida</taxon>
        <taxon>Adinetidae</taxon>
        <taxon>Adineta</taxon>
    </lineage>
</organism>
<feature type="non-terminal residue" evidence="2">
    <location>
        <position position="47"/>
    </location>
</feature>
<dbReference type="AlphaFoldDB" id="A0A820NBX1"/>
<evidence type="ECO:0000313" key="3">
    <source>
        <dbReference type="Proteomes" id="UP000663881"/>
    </source>
</evidence>
<proteinExistence type="predicted"/>
<evidence type="ECO:0000256" key="1">
    <source>
        <dbReference type="SAM" id="MobiDB-lite"/>
    </source>
</evidence>
<accession>A0A820NBX1</accession>
<name>A0A820NBX1_9BILA</name>
<protein>
    <submittedName>
        <fullName evidence="2">Uncharacterized protein</fullName>
    </submittedName>
</protein>
<dbReference type="Proteomes" id="UP000663881">
    <property type="component" value="Unassembled WGS sequence"/>
</dbReference>